<evidence type="ECO:0000313" key="4">
    <source>
        <dbReference type="Proteomes" id="UP000748756"/>
    </source>
</evidence>
<dbReference type="GO" id="GO:0000922">
    <property type="term" value="C:spindle pole"/>
    <property type="evidence" value="ECO:0007669"/>
    <property type="project" value="TreeGrafter"/>
</dbReference>
<dbReference type="GO" id="GO:0005634">
    <property type="term" value="C:nucleus"/>
    <property type="evidence" value="ECO:0007669"/>
    <property type="project" value="TreeGrafter"/>
</dbReference>
<dbReference type="SUPFAM" id="SSF56112">
    <property type="entry name" value="Protein kinase-like (PK-like)"/>
    <property type="match status" value="1"/>
</dbReference>
<reference evidence="3" key="1">
    <citation type="journal article" date="2020" name="Fungal Divers.">
        <title>Resolving the Mortierellaceae phylogeny through synthesis of multi-gene phylogenetics and phylogenomics.</title>
        <authorList>
            <person name="Vandepol N."/>
            <person name="Liber J."/>
            <person name="Desiro A."/>
            <person name="Na H."/>
            <person name="Kennedy M."/>
            <person name="Barry K."/>
            <person name="Grigoriev I.V."/>
            <person name="Miller A.N."/>
            <person name="O'Donnell K."/>
            <person name="Stajich J.E."/>
            <person name="Bonito G."/>
        </authorList>
    </citation>
    <scope>NUCLEOTIDE SEQUENCE</scope>
    <source>
        <strain evidence="3">NRRL 6426</strain>
    </source>
</reference>
<feature type="domain" description="Protein kinase" evidence="2">
    <location>
        <begin position="30"/>
        <end position="151"/>
    </location>
</feature>
<dbReference type="Proteomes" id="UP000748756">
    <property type="component" value="Unassembled WGS sequence"/>
</dbReference>
<evidence type="ECO:0000313" key="3">
    <source>
        <dbReference type="EMBL" id="KAF9156162.1"/>
    </source>
</evidence>
<feature type="compositionally biased region" description="Low complexity" evidence="1">
    <location>
        <begin position="11"/>
        <end position="24"/>
    </location>
</feature>
<organism evidence="3 4">
    <name type="scientific">Linnemannia schmuckeri</name>
    <dbReference type="NCBI Taxonomy" id="64567"/>
    <lineage>
        <taxon>Eukaryota</taxon>
        <taxon>Fungi</taxon>
        <taxon>Fungi incertae sedis</taxon>
        <taxon>Mucoromycota</taxon>
        <taxon>Mortierellomycotina</taxon>
        <taxon>Mortierellomycetes</taxon>
        <taxon>Mortierellales</taxon>
        <taxon>Mortierellaceae</taxon>
        <taxon>Linnemannia</taxon>
    </lineage>
</organism>
<feature type="compositionally biased region" description="Polar residues" evidence="1">
    <location>
        <begin position="1"/>
        <end position="10"/>
    </location>
</feature>
<dbReference type="InterPro" id="IPR011009">
    <property type="entry name" value="Kinase-like_dom_sf"/>
</dbReference>
<dbReference type="GO" id="GO:0005737">
    <property type="term" value="C:cytoplasm"/>
    <property type="evidence" value="ECO:0007669"/>
    <property type="project" value="TreeGrafter"/>
</dbReference>
<dbReference type="OrthoDB" id="408964at2759"/>
<dbReference type="InterPro" id="IPR000719">
    <property type="entry name" value="Prot_kinase_dom"/>
</dbReference>
<proteinExistence type="predicted"/>
<name>A0A9P5S6W4_9FUNG</name>
<dbReference type="Gene3D" id="1.10.510.10">
    <property type="entry name" value="Transferase(Phosphotransferase) domain 1"/>
    <property type="match status" value="1"/>
</dbReference>
<comment type="caution">
    <text evidence="3">The sequence shown here is derived from an EMBL/GenBank/DDBJ whole genome shotgun (WGS) entry which is preliminary data.</text>
</comment>
<dbReference type="PROSITE" id="PS50011">
    <property type="entry name" value="PROTEIN_KINASE_DOM"/>
    <property type="match status" value="1"/>
</dbReference>
<dbReference type="AlphaFoldDB" id="A0A9P5S6W4"/>
<accession>A0A9P5S6W4</accession>
<dbReference type="PANTHER" id="PTHR24345:SF43">
    <property type="entry name" value="INACTIVE SERINE_THREONINE-PROTEIN KINASE PLK5"/>
    <property type="match status" value="1"/>
</dbReference>
<dbReference type="CDD" id="cd00180">
    <property type="entry name" value="PKc"/>
    <property type="match status" value="1"/>
</dbReference>
<protein>
    <recommendedName>
        <fullName evidence="2">Protein kinase domain-containing protein</fullName>
    </recommendedName>
</protein>
<dbReference type="EMBL" id="JAAAUQ010000035">
    <property type="protein sequence ID" value="KAF9156162.1"/>
    <property type="molecule type" value="Genomic_DNA"/>
</dbReference>
<keyword evidence="4" id="KW-1185">Reference proteome</keyword>
<dbReference type="GO" id="GO:0007052">
    <property type="term" value="P:mitotic spindle organization"/>
    <property type="evidence" value="ECO:0007669"/>
    <property type="project" value="TreeGrafter"/>
</dbReference>
<dbReference type="PANTHER" id="PTHR24345">
    <property type="entry name" value="SERINE/THREONINE-PROTEIN KINASE PLK"/>
    <property type="match status" value="1"/>
</dbReference>
<dbReference type="GO" id="GO:0000776">
    <property type="term" value="C:kinetochore"/>
    <property type="evidence" value="ECO:0007669"/>
    <property type="project" value="TreeGrafter"/>
</dbReference>
<feature type="region of interest" description="Disordered" evidence="1">
    <location>
        <begin position="1"/>
        <end position="26"/>
    </location>
</feature>
<dbReference type="GO" id="GO:0004674">
    <property type="term" value="F:protein serine/threonine kinase activity"/>
    <property type="evidence" value="ECO:0007669"/>
    <property type="project" value="TreeGrafter"/>
</dbReference>
<evidence type="ECO:0000256" key="1">
    <source>
        <dbReference type="SAM" id="MobiDB-lite"/>
    </source>
</evidence>
<sequence>MTTTIKAEQGNTGASSRNNTASNNRTDEMYTETEVLGEGVYQVVDRFGDHCVVRAPKETISVTQIKQEIEHLEKLRGHRNVVQYFGVVHDSDGMYLRQELCLPRNLASLMAKRKFLTEPEVRYFGKQIVEDARDIHRNGIIHRDLNPGNIF</sequence>
<gene>
    <name evidence="3" type="ORF">BG015_007060</name>
</gene>
<dbReference type="Pfam" id="PF00069">
    <property type="entry name" value="Pkinase"/>
    <property type="match status" value="1"/>
</dbReference>
<evidence type="ECO:0000259" key="2">
    <source>
        <dbReference type="PROSITE" id="PS50011"/>
    </source>
</evidence>
<dbReference type="GO" id="GO:0005524">
    <property type="term" value="F:ATP binding"/>
    <property type="evidence" value="ECO:0007669"/>
    <property type="project" value="InterPro"/>
</dbReference>